<name>A0A835MH87_9ROSI</name>
<keyword evidence="2" id="KW-0472">Membrane</keyword>
<feature type="transmembrane region" description="Helical" evidence="2">
    <location>
        <begin position="93"/>
        <end position="119"/>
    </location>
</feature>
<evidence type="ECO:0000313" key="4">
    <source>
        <dbReference type="Proteomes" id="UP000657918"/>
    </source>
</evidence>
<feature type="region of interest" description="Disordered" evidence="1">
    <location>
        <begin position="147"/>
        <end position="187"/>
    </location>
</feature>
<protein>
    <submittedName>
        <fullName evidence="3">Uncharacterized protein</fullName>
    </submittedName>
</protein>
<feature type="transmembrane region" description="Helical" evidence="2">
    <location>
        <begin position="6"/>
        <end position="27"/>
    </location>
</feature>
<evidence type="ECO:0000256" key="2">
    <source>
        <dbReference type="SAM" id="Phobius"/>
    </source>
</evidence>
<proteinExistence type="predicted"/>
<dbReference type="Proteomes" id="UP000657918">
    <property type="component" value="Unassembled WGS sequence"/>
</dbReference>
<feature type="compositionally biased region" description="Basic and acidic residues" evidence="1">
    <location>
        <begin position="160"/>
        <end position="187"/>
    </location>
</feature>
<evidence type="ECO:0000313" key="3">
    <source>
        <dbReference type="EMBL" id="KAF9663574.1"/>
    </source>
</evidence>
<dbReference type="EMBL" id="JADGMS010000017">
    <property type="protein sequence ID" value="KAF9663574.1"/>
    <property type="molecule type" value="Genomic_DNA"/>
</dbReference>
<comment type="caution">
    <text evidence="3">The sequence shown here is derived from an EMBL/GenBank/DDBJ whole genome shotgun (WGS) entry which is preliminary data.</text>
</comment>
<keyword evidence="2" id="KW-1133">Transmembrane helix</keyword>
<keyword evidence="2" id="KW-0812">Transmembrane</keyword>
<accession>A0A835MH87</accession>
<sequence>MLKVISSFVGMRLIGCASFGIFSPYPGRHSMKSRLRRVLLVTMVRSPLHDFGSGVFSIAGLLKAAFACVDRTVTTGPSSRVSLDLLSLGRAPLFLFFCSGWAASLDGLGLGLLLFSLGLRAWLCGPSSMGWTTVQCTSTEPAYKNNPMTTYALPRTRNNNPDERTWPHEQVKTPKRDCARNAGREGS</sequence>
<gene>
    <name evidence="3" type="ORF">SADUNF_Sadunf17G0065600</name>
</gene>
<reference evidence="3 4" key="1">
    <citation type="submission" date="2020-10" db="EMBL/GenBank/DDBJ databases">
        <title>Plant Genome Project.</title>
        <authorList>
            <person name="Zhang R.-G."/>
        </authorList>
    </citation>
    <scope>NUCLEOTIDE SEQUENCE [LARGE SCALE GENOMIC DNA]</scope>
    <source>
        <strain evidence="3">FAFU-HL-1</strain>
        <tissue evidence="3">Leaf</tissue>
    </source>
</reference>
<dbReference type="AlphaFoldDB" id="A0A835MH87"/>
<evidence type="ECO:0000256" key="1">
    <source>
        <dbReference type="SAM" id="MobiDB-lite"/>
    </source>
</evidence>
<feature type="transmembrane region" description="Helical" evidence="2">
    <location>
        <begin position="48"/>
        <end position="73"/>
    </location>
</feature>
<organism evidence="3 4">
    <name type="scientific">Salix dunnii</name>
    <dbReference type="NCBI Taxonomy" id="1413687"/>
    <lineage>
        <taxon>Eukaryota</taxon>
        <taxon>Viridiplantae</taxon>
        <taxon>Streptophyta</taxon>
        <taxon>Embryophyta</taxon>
        <taxon>Tracheophyta</taxon>
        <taxon>Spermatophyta</taxon>
        <taxon>Magnoliopsida</taxon>
        <taxon>eudicotyledons</taxon>
        <taxon>Gunneridae</taxon>
        <taxon>Pentapetalae</taxon>
        <taxon>rosids</taxon>
        <taxon>fabids</taxon>
        <taxon>Malpighiales</taxon>
        <taxon>Salicaceae</taxon>
        <taxon>Saliceae</taxon>
        <taxon>Salix</taxon>
    </lineage>
</organism>
<keyword evidence="4" id="KW-1185">Reference proteome</keyword>